<feature type="compositionally biased region" description="Basic residues" evidence="5">
    <location>
        <begin position="424"/>
        <end position="438"/>
    </location>
</feature>
<dbReference type="PANTHER" id="PTHR12606">
    <property type="entry name" value="SENTRIN/SUMO-SPECIFIC PROTEASE"/>
    <property type="match status" value="1"/>
</dbReference>
<dbReference type="STRING" id="1658172.A0A1B7NUY2"/>
<dbReference type="InterPro" id="IPR003653">
    <property type="entry name" value="Peptidase_C48_C"/>
</dbReference>
<name>A0A1B7NUY2_9EURO</name>
<feature type="compositionally biased region" description="Basic and acidic residues" evidence="5">
    <location>
        <begin position="700"/>
        <end position="727"/>
    </location>
</feature>
<feature type="domain" description="Ubiquitin-like protease family profile" evidence="6">
    <location>
        <begin position="747"/>
        <end position="932"/>
    </location>
</feature>
<reference evidence="7 8" key="1">
    <citation type="submission" date="2015-07" db="EMBL/GenBank/DDBJ databases">
        <title>Emmonsia species relationships and genome sequence.</title>
        <authorList>
            <person name="Cuomo C.A."/>
            <person name="Schwartz I.S."/>
            <person name="Kenyon C."/>
            <person name="de Hoog G.S."/>
            <person name="Govender N.P."/>
            <person name="Botha A."/>
            <person name="Moreno L."/>
            <person name="de Vries M."/>
            <person name="Munoz J.F."/>
            <person name="Stielow J.B."/>
        </authorList>
    </citation>
    <scope>NUCLEOTIDE SEQUENCE [LARGE SCALE GENOMIC DNA]</scope>
    <source>
        <strain evidence="7 8">CBS 136260</strain>
    </source>
</reference>
<evidence type="ECO:0000256" key="4">
    <source>
        <dbReference type="ARBA" id="ARBA00022807"/>
    </source>
</evidence>
<feature type="compositionally biased region" description="Polar residues" evidence="5">
    <location>
        <begin position="148"/>
        <end position="175"/>
    </location>
</feature>
<dbReference type="Proteomes" id="UP000091918">
    <property type="component" value="Unassembled WGS sequence"/>
</dbReference>
<feature type="compositionally biased region" description="Polar residues" evidence="5">
    <location>
        <begin position="52"/>
        <end position="75"/>
    </location>
</feature>
<dbReference type="Gene3D" id="3.40.395.10">
    <property type="entry name" value="Adenoviral Proteinase, Chain A"/>
    <property type="match status" value="1"/>
</dbReference>
<keyword evidence="3" id="KW-0378">Hydrolase</keyword>
<comment type="similarity">
    <text evidence="1">Belongs to the peptidase C48 family.</text>
</comment>
<feature type="compositionally biased region" description="Basic and acidic residues" evidence="5">
    <location>
        <begin position="653"/>
        <end position="670"/>
    </location>
</feature>
<evidence type="ECO:0000256" key="2">
    <source>
        <dbReference type="ARBA" id="ARBA00022670"/>
    </source>
</evidence>
<evidence type="ECO:0000256" key="3">
    <source>
        <dbReference type="ARBA" id="ARBA00022801"/>
    </source>
</evidence>
<sequence>MSQFLRHVLKQNHESARTSIAKSIDNMDWEETPPENPLPGPSSLEHLAPQSGHLQHQPNSSQATVPMNDFAQQANPHPLPLTRPGPQPVPWTSLTENLAPRPPLTKSVPSAPFSNSQAYKRDTVTLSDTWYYLKQAEDLAIQRKMDQLRSQPSTARGCNNPYTPSQRAHQPTSPNSRKRLIEAVDGYSQDERRTSHDIQNGPQYHEQEAAAYINSMPESPLDTSMADAPPYESSLLTVSPVNTGSARDKLQHTPHHVPGHWPITPASTHRIPIPPSEIFHWNEVDIGITRDQVALMSGALAGYSPTSSQGMIVPLSDGNVVPPTSPQHAYDHEKLSYLQQILQNFYDIYFPTVKTMCLGIGKVGSIAMQTCQEFVQAAVEVAGSAKRRAIVICDRLTPEFVRRKWKRQQDIKNIRRPSSSSERHHLKGRQLGIGKKKQGSSYSKVTLDEYEDTTPPRPRRNMPLSEIIQSYRPPPQSVRTTRKDGVVKGAKVRKKKRSKNDKLKAKASTQMLAQLSKEDLNKLSRLRVPRRGELIKGSWPNAIPPSEVALRAFHESFRDLRNKKPTIAESEEAAEKPQAAKPPPTSPRGYRGIYFPGPENQPPLPPLAAATVAPLTPPLTELPLATEKPVEAEEHETSKEGQPMLSEEYEGFLTDHPEPRRETKEVHWLKSDTPMGRPISSVRAYDPLSRVTSFHPHGPAKADAEGRPGPESRDKELSTDQSVHRSPEAPYVKHLTATWEAKVDHAMALSDKSEVGTTPRGDPLTRRSLRTCYTNGKWLNDEVINAYLELIVDYARRAAGNSGRHDKPKYHAFTTFFYSNLRDKGYESVRRWATRAKIGGENLLGMEIILVPVHDHSHWTLIVIRPTARTIEHFDSLGSPSLIHIARVKEWLRSELGDRFVDEEWRVLPSISPQQNNGYDCGVFLLTTAKLVSFGKPLKYGARDIPDIRKRIVAELMNGGFFGDFDPKNEMVPARSML</sequence>
<dbReference type="GO" id="GO:0006508">
    <property type="term" value="P:proteolysis"/>
    <property type="evidence" value="ECO:0007669"/>
    <property type="project" value="UniProtKB-KW"/>
</dbReference>
<dbReference type="PANTHER" id="PTHR12606:SF141">
    <property type="entry name" value="GH15225P-RELATED"/>
    <property type="match status" value="1"/>
</dbReference>
<dbReference type="EMBL" id="LGUA01000670">
    <property type="protein sequence ID" value="OAX80570.1"/>
    <property type="molecule type" value="Genomic_DNA"/>
</dbReference>
<dbReference type="GO" id="GO:0016929">
    <property type="term" value="F:deSUMOylase activity"/>
    <property type="evidence" value="ECO:0007669"/>
    <property type="project" value="TreeGrafter"/>
</dbReference>
<dbReference type="OrthoDB" id="1939479at2759"/>
<dbReference type="AlphaFoldDB" id="A0A1B7NUY2"/>
<keyword evidence="2" id="KW-0645">Protease</keyword>
<dbReference type="InterPro" id="IPR038765">
    <property type="entry name" value="Papain-like_cys_pep_sf"/>
</dbReference>
<dbReference type="SUPFAM" id="SSF54001">
    <property type="entry name" value="Cysteine proteinases"/>
    <property type="match status" value="1"/>
</dbReference>
<evidence type="ECO:0000313" key="7">
    <source>
        <dbReference type="EMBL" id="OAX80570.1"/>
    </source>
</evidence>
<evidence type="ECO:0000313" key="8">
    <source>
        <dbReference type="Proteomes" id="UP000091918"/>
    </source>
</evidence>
<evidence type="ECO:0000259" key="6">
    <source>
        <dbReference type="PROSITE" id="PS50600"/>
    </source>
</evidence>
<dbReference type="Pfam" id="PF02902">
    <property type="entry name" value="Peptidase_C48"/>
    <property type="match status" value="1"/>
</dbReference>
<feature type="region of interest" description="Disordered" evidence="5">
    <location>
        <begin position="24"/>
        <end position="115"/>
    </location>
</feature>
<evidence type="ECO:0000256" key="1">
    <source>
        <dbReference type="ARBA" id="ARBA00005234"/>
    </source>
</evidence>
<proteinExistence type="inferred from homology"/>
<dbReference type="PROSITE" id="PS50600">
    <property type="entry name" value="ULP_PROTEASE"/>
    <property type="match status" value="1"/>
</dbReference>
<gene>
    <name evidence="7" type="ORF">ACJ72_05096</name>
</gene>
<accession>A0A1B7NUY2</accession>
<feature type="region of interest" description="Disordered" evidence="5">
    <location>
        <begin position="568"/>
        <end position="731"/>
    </location>
</feature>
<keyword evidence="8" id="KW-1185">Reference proteome</keyword>
<keyword evidence="4" id="KW-0788">Thiol protease</keyword>
<evidence type="ECO:0000256" key="5">
    <source>
        <dbReference type="SAM" id="MobiDB-lite"/>
    </source>
</evidence>
<comment type="caution">
    <text evidence="7">The sequence shown here is derived from an EMBL/GenBank/DDBJ whole genome shotgun (WGS) entry which is preliminary data.</text>
</comment>
<feature type="region of interest" description="Disordered" evidence="5">
    <location>
        <begin position="411"/>
        <end position="462"/>
    </location>
</feature>
<feature type="region of interest" description="Disordered" evidence="5">
    <location>
        <begin position="146"/>
        <end position="178"/>
    </location>
</feature>
<dbReference type="GO" id="GO:0005634">
    <property type="term" value="C:nucleus"/>
    <property type="evidence" value="ECO:0007669"/>
    <property type="project" value="TreeGrafter"/>
</dbReference>
<feature type="compositionally biased region" description="Pro residues" evidence="5">
    <location>
        <begin position="77"/>
        <end position="89"/>
    </location>
</feature>
<dbReference type="GO" id="GO:0016926">
    <property type="term" value="P:protein desumoylation"/>
    <property type="evidence" value="ECO:0007669"/>
    <property type="project" value="TreeGrafter"/>
</dbReference>
<organism evidence="7 8">
    <name type="scientific">Emergomyces africanus</name>
    <dbReference type="NCBI Taxonomy" id="1955775"/>
    <lineage>
        <taxon>Eukaryota</taxon>
        <taxon>Fungi</taxon>
        <taxon>Dikarya</taxon>
        <taxon>Ascomycota</taxon>
        <taxon>Pezizomycotina</taxon>
        <taxon>Eurotiomycetes</taxon>
        <taxon>Eurotiomycetidae</taxon>
        <taxon>Onygenales</taxon>
        <taxon>Ajellomycetaceae</taxon>
        <taxon>Emergomyces</taxon>
    </lineage>
</organism>
<feature type="compositionally biased region" description="Low complexity" evidence="5">
    <location>
        <begin position="607"/>
        <end position="626"/>
    </location>
</feature>
<feature type="compositionally biased region" description="Basic and acidic residues" evidence="5">
    <location>
        <begin position="628"/>
        <end position="639"/>
    </location>
</feature>
<protein>
    <recommendedName>
        <fullName evidence="6">Ubiquitin-like protease family profile domain-containing protein</fullName>
    </recommendedName>
</protein>